<reference evidence="1 2" key="1">
    <citation type="submission" date="2022-06" db="EMBL/GenBank/DDBJ databases">
        <title>Genomic Encyclopedia of Archaeal and Bacterial Type Strains, Phase II (KMG-II): from individual species to whole genera.</title>
        <authorList>
            <person name="Goeker M."/>
        </authorList>
    </citation>
    <scope>NUCLEOTIDE SEQUENCE [LARGE SCALE GENOMIC DNA]</scope>
    <source>
        <strain evidence="1 2">DSM 44693</strain>
    </source>
</reference>
<name>A0ABT1HG67_9NOCA</name>
<dbReference type="EMBL" id="JAMTCJ010000003">
    <property type="protein sequence ID" value="MCP2176867.1"/>
    <property type="molecule type" value="Genomic_DNA"/>
</dbReference>
<dbReference type="Proteomes" id="UP001206895">
    <property type="component" value="Unassembled WGS sequence"/>
</dbReference>
<dbReference type="Gene3D" id="3.90.1140.10">
    <property type="entry name" value="Cyclic phosphodiesterase"/>
    <property type="match status" value="1"/>
</dbReference>
<dbReference type="InterPro" id="IPR009097">
    <property type="entry name" value="Cyclic_Pdiesterase"/>
</dbReference>
<keyword evidence="2" id="KW-1185">Reference proteome</keyword>
<proteinExistence type="predicted"/>
<evidence type="ECO:0000313" key="1">
    <source>
        <dbReference type="EMBL" id="MCP2176867.1"/>
    </source>
</evidence>
<dbReference type="GO" id="GO:0016874">
    <property type="term" value="F:ligase activity"/>
    <property type="evidence" value="ECO:0007669"/>
    <property type="project" value="UniProtKB-KW"/>
</dbReference>
<evidence type="ECO:0000313" key="2">
    <source>
        <dbReference type="Proteomes" id="UP001206895"/>
    </source>
</evidence>
<gene>
    <name evidence="1" type="ORF">LX13_002695</name>
</gene>
<dbReference type="SUPFAM" id="SSF55144">
    <property type="entry name" value="LigT-like"/>
    <property type="match status" value="1"/>
</dbReference>
<sequence length="180" mass="19553">MAHSIELLVDPDTDAAVRRMWTALMDSGLPSQGNHRSSSNRPHITLVAAEGIDAAVDDVARTLGSRLPLRVDIGATVVFRGGRSTVARLVVASRDLLVLHREVYEIAGPFVRGEVFAHCEPDRWTPHLTVARRVTDDQLGRAIAVADDSAHGESLTATIIGMRRWDSDARADVDLISVSE</sequence>
<comment type="caution">
    <text evidence="1">The sequence shown here is derived from an EMBL/GenBank/DDBJ whole genome shotgun (WGS) entry which is preliminary data.</text>
</comment>
<accession>A0ABT1HG67</accession>
<protein>
    <submittedName>
        <fullName evidence="1">2'-5' RNA ligase superfamily protein</fullName>
    </submittedName>
</protein>
<dbReference type="RefSeq" id="WP_253661883.1">
    <property type="nucleotide sequence ID" value="NZ_BAAAJQ010000001.1"/>
</dbReference>
<organism evidence="1 2">
    <name type="scientific">Williamsia maris</name>
    <dbReference type="NCBI Taxonomy" id="72806"/>
    <lineage>
        <taxon>Bacteria</taxon>
        <taxon>Bacillati</taxon>
        <taxon>Actinomycetota</taxon>
        <taxon>Actinomycetes</taxon>
        <taxon>Mycobacteriales</taxon>
        <taxon>Nocardiaceae</taxon>
        <taxon>Williamsia</taxon>
    </lineage>
</organism>
<keyword evidence="1" id="KW-0436">Ligase</keyword>
<dbReference type="Pfam" id="PF13563">
    <property type="entry name" value="2_5_RNA_ligase2"/>
    <property type="match status" value="1"/>
</dbReference>